<dbReference type="Proteomes" id="UP001049176">
    <property type="component" value="Chromosome 9"/>
</dbReference>
<accession>A0A9P7RPU0</accession>
<proteinExistence type="predicted"/>
<evidence type="ECO:0000313" key="1">
    <source>
        <dbReference type="EMBL" id="KAG7087051.1"/>
    </source>
</evidence>
<dbReference type="InterPro" id="IPR027417">
    <property type="entry name" value="P-loop_NTPase"/>
</dbReference>
<dbReference type="AlphaFoldDB" id="A0A9P7RPU0"/>
<dbReference type="RefSeq" id="XP_043003522.1">
    <property type="nucleotide sequence ID" value="XM_043158179.1"/>
</dbReference>
<keyword evidence="2" id="KW-1185">Reference proteome</keyword>
<dbReference type="OrthoDB" id="3650366at2759"/>
<evidence type="ECO:0000313" key="2">
    <source>
        <dbReference type="Proteomes" id="UP001049176"/>
    </source>
</evidence>
<dbReference type="Gene3D" id="3.40.50.300">
    <property type="entry name" value="P-loop containing nucleotide triphosphate hydrolases"/>
    <property type="match status" value="1"/>
</dbReference>
<name>A0A9P7RPU0_9AGAR</name>
<comment type="caution">
    <text evidence="1">The sequence shown here is derived from an EMBL/GenBank/DDBJ whole genome shotgun (WGS) entry which is preliminary data.</text>
</comment>
<sequence>MLTGKQETDGLAFLDAYTSGVDRQNSYPLRDVIATPRGQSEAREVSYQEALDEVQRGILKDERSGKLPILLEHTHMLMSSATLNAHIPTPRVTRPTPIIVDKCLDLDGHEDCHRSRSSPSYLLTHPNPTLLSDRFFFGFTPIITIRHPALMVPSLIRGRQKLQGIPKLDSEFAPIATYRWEKLVFDSYRSYYAATTDSLSRKRVPIVIDGSKLAQDPYGTMERMCEVLGMSEEEMGVRYMWEPNMGPARDKFWEVFTGELRRSSGVKPSGHLPETLDLEKEKSKWVNEWGPDVADKIEAAVNDAMEDYEYLSRYSL</sequence>
<dbReference type="KEGG" id="more:E1B28_013030"/>
<dbReference type="EMBL" id="CM032189">
    <property type="protein sequence ID" value="KAG7087051.1"/>
    <property type="molecule type" value="Genomic_DNA"/>
</dbReference>
<evidence type="ECO:0008006" key="3">
    <source>
        <dbReference type="Google" id="ProtNLM"/>
    </source>
</evidence>
<organism evidence="1 2">
    <name type="scientific">Marasmius oreades</name>
    <name type="common">fairy-ring Marasmius</name>
    <dbReference type="NCBI Taxonomy" id="181124"/>
    <lineage>
        <taxon>Eukaryota</taxon>
        <taxon>Fungi</taxon>
        <taxon>Dikarya</taxon>
        <taxon>Basidiomycota</taxon>
        <taxon>Agaricomycotina</taxon>
        <taxon>Agaricomycetes</taxon>
        <taxon>Agaricomycetidae</taxon>
        <taxon>Agaricales</taxon>
        <taxon>Marasmiineae</taxon>
        <taxon>Marasmiaceae</taxon>
        <taxon>Marasmius</taxon>
    </lineage>
</organism>
<reference evidence="1" key="1">
    <citation type="journal article" date="2021" name="Genome Biol. Evol.">
        <title>The assembled and annotated genome of the fairy-ring fungus Marasmius oreades.</title>
        <authorList>
            <person name="Hiltunen M."/>
            <person name="Ament-Velasquez S.L."/>
            <person name="Johannesson H."/>
        </authorList>
    </citation>
    <scope>NUCLEOTIDE SEQUENCE</scope>
    <source>
        <strain evidence="1">03SP1</strain>
    </source>
</reference>
<dbReference type="GeneID" id="66082105"/>
<gene>
    <name evidence="1" type="ORF">E1B28_013030</name>
</gene>
<protein>
    <recommendedName>
        <fullName evidence="3">Sulfotransferase</fullName>
    </recommendedName>
</protein>
<dbReference type="SUPFAM" id="SSF52540">
    <property type="entry name" value="P-loop containing nucleoside triphosphate hydrolases"/>
    <property type="match status" value="1"/>
</dbReference>